<dbReference type="AlphaFoldDB" id="A0A8T0PD33"/>
<sequence length="183" mass="19614">MGLNGPGPKRTFCLLQRRTFQTSSSGGFITCRRRLSLSPSSCLAHSQLSASPFRSRLCGYTPGEGTVTGTGGGPPTRSRGGDGFLAASGASSWPALWPLGSFGESSSWGPAGSSSSSSQSRWGVGIGRVLLSLRMLTVRVVSSTVQLQERKASSYLGKRHMYNGTKVQVWPMILFMRNRTEYV</sequence>
<gene>
    <name evidence="1" type="ORF">PVAP13_8NG276400</name>
</gene>
<reference evidence="1" key="1">
    <citation type="submission" date="2020-05" db="EMBL/GenBank/DDBJ databases">
        <title>WGS assembly of Panicum virgatum.</title>
        <authorList>
            <person name="Lovell J.T."/>
            <person name="Jenkins J."/>
            <person name="Shu S."/>
            <person name="Juenger T.E."/>
            <person name="Schmutz J."/>
        </authorList>
    </citation>
    <scope>NUCLEOTIDE SEQUENCE</scope>
    <source>
        <strain evidence="1">AP13</strain>
    </source>
</reference>
<proteinExistence type="predicted"/>
<accession>A0A8T0PD33</accession>
<dbReference type="EMBL" id="CM029052">
    <property type="protein sequence ID" value="KAG2558579.1"/>
    <property type="molecule type" value="Genomic_DNA"/>
</dbReference>
<evidence type="ECO:0000313" key="2">
    <source>
        <dbReference type="Proteomes" id="UP000823388"/>
    </source>
</evidence>
<keyword evidence="2" id="KW-1185">Reference proteome</keyword>
<name>A0A8T0PD33_PANVG</name>
<comment type="caution">
    <text evidence="1">The sequence shown here is derived from an EMBL/GenBank/DDBJ whole genome shotgun (WGS) entry which is preliminary data.</text>
</comment>
<protein>
    <submittedName>
        <fullName evidence="1">Uncharacterized protein</fullName>
    </submittedName>
</protein>
<dbReference type="Proteomes" id="UP000823388">
    <property type="component" value="Chromosome 8N"/>
</dbReference>
<evidence type="ECO:0000313" key="1">
    <source>
        <dbReference type="EMBL" id="KAG2558579.1"/>
    </source>
</evidence>
<organism evidence="1 2">
    <name type="scientific">Panicum virgatum</name>
    <name type="common">Blackwell switchgrass</name>
    <dbReference type="NCBI Taxonomy" id="38727"/>
    <lineage>
        <taxon>Eukaryota</taxon>
        <taxon>Viridiplantae</taxon>
        <taxon>Streptophyta</taxon>
        <taxon>Embryophyta</taxon>
        <taxon>Tracheophyta</taxon>
        <taxon>Spermatophyta</taxon>
        <taxon>Magnoliopsida</taxon>
        <taxon>Liliopsida</taxon>
        <taxon>Poales</taxon>
        <taxon>Poaceae</taxon>
        <taxon>PACMAD clade</taxon>
        <taxon>Panicoideae</taxon>
        <taxon>Panicodae</taxon>
        <taxon>Paniceae</taxon>
        <taxon>Panicinae</taxon>
        <taxon>Panicum</taxon>
        <taxon>Panicum sect. Hiantes</taxon>
    </lineage>
</organism>